<evidence type="ECO:0000256" key="2">
    <source>
        <dbReference type="ARBA" id="ARBA00023242"/>
    </source>
</evidence>
<reference evidence="5 6" key="1">
    <citation type="journal article" date="2015" name="Genome Biol. Evol.">
        <title>Phylogenomic analyses indicate that early fungi evolved digesting cell walls of algal ancestors of land plants.</title>
        <authorList>
            <person name="Chang Y."/>
            <person name="Wang S."/>
            <person name="Sekimoto S."/>
            <person name="Aerts A.L."/>
            <person name="Choi C."/>
            <person name="Clum A."/>
            <person name="LaButti K.M."/>
            <person name="Lindquist E.A."/>
            <person name="Yee Ngan C."/>
            <person name="Ohm R.A."/>
            <person name="Salamov A.A."/>
            <person name="Grigoriev I.V."/>
            <person name="Spatafora J.W."/>
            <person name="Berbee M.L."/>
        </authorList>
    </citation>
    <scope>NUCLEOTIDE SEQUENCE [LARGE SCALE GENOMIC DNA]</scope>
    <source>
        <strain evidence="5 6">NRRL 28638</strain>
    </source>
</reference>
<keyword evidence="3" id="KW-0175">Coiled coil</keyword>
<dbReference type="Proteomes" id="UP000070444">
    <property type="component" value="Unassembled WGS sequence"/>
</dbReference>
<name>A0A137NQT5_CONC2</name>
<evidence type="ECO:0000256" key="4">
    <source>
        <dbReference type="SAM" id="MobiDB-lite"/>
    </source>
</evidence>
<evidence type="ECO:0000256" key="1">
    <source>
        <dbReference type="ARBA" id="ARBA00004123"/>
    </source>
</evidence>
<feature type="non-terminal residue" evidence="5">
    <location>
        <position position="1"/>
    </location>
</feature>
<gene>
    <name evidence="5" type="ORF">CONCODRAFT_13516</name>
</gene>
<evidence type="ECO:0000313" key="6">
    <source>
        <dbReference type="Proteomes" id="UP000070444"/>
    </source>
</evidence>
<dbReference type="GO" id="GO:0005634">
    <property type="term" value="C:nucleus"/>
    <property type="evidence" value="ECO:0007669"/>
    <property type="project" value="UniProtKB-SubCell"/>
</dbReference>
<dbReference type="Gene3D" id="1.10.10.1460">
    <property type="match status" value="1"/>
</dbReference>
<proteinExistence type="predicted"/>
<evidence type="ECO:0000256" key="3">
    <source>
        <dbReference type="SAM" id="Coils"/>
    </source>
</evidence>
<dbReference type="InterPro" id="IPR021110">
    <property type="entry name" value="DNA_rep_checkpnt_protein"/>
</dbReference>
<protein>
    <submittedName>
        <fullName evidence="5">Uncharacterized protein</fullName>
    </submittedName>
</protein>
<dbReference type="GO" id="GO:0006260">
    <property type="term" value="P:DNA replication"/>
    <property type="evidence" value="ECO:0007669"/>
    <property type="project" value="InterPro"/>
</dbReference>
<feature type="coiled-coil region" evidence="3">
    <location>
        <begin position="88"/>
        <end position="184"/>
    </location>
</feature>
<feature type="compositionally biased region" description="Low complexity" evidence="4">
    <location>
        <begin position="339"/>
        <end position="350"/>
    </location>
</feature>
<accession>A0A137NQT5</accession>
<organism evidence="5 6">
    <name type="scientific">Conidiobolus coronatus (strain ATCC 28846 / CBS 209.66 / NRRL 28638)</name>
    <name type="common">Delacroixia coronata</name>
    <dbReference type="NCBI Taxonomy" id="796925"/>
    <lineage>
        <taxon>Eukaryota</taxon>
        <taxon>Fungi</taxon>
        <taxon>Fungi incertae sedis</taxon>
        <taxon>Zoopagomycota</taxon>
        <taxon>Entomophthoromycotina</taxon>
        <taxon>Entomophthoromycetes</taxon>
        <taxon>Entomophthorales</taxon>
        <taxon>Ancylistaceae</taxon>
        <taxon>Conidiobolus</taxon>
    </lineage>
</organism>
<comment type="subcellular location">
    <subcellularLocation>
        <location evidence="1">Nucleus</location>
    </subcellularLocation>
</comment>
<feature type="region of interest" description="Disordered" evidence="4">
    <location>
        <begin position="317"/>
        <end position="375"/>
    </location>
</feature>
<sequence>FNEISICYDSTTTTTPTTDSKTLESSTKEKTNLTRVHNIIWGKSKASEYKTAYYNARTKVAWSPYNKTKFTAVSKLTSEEKQTSVSWLKNREIMLQVKAERLKQLEKERNPNQLTDYEKLKLTLKTTLKAIKKWEQKFFEKLGKKPSKEEIDKLPKVKAMYVQFQSLSKKVKELEANNPDLVANRSKFINQSMVSGINQSIFNTTLGNVSRLGGVNNSILDMSILNNSRLERSMMNNNASLMDITLPITSSNPDNSIIAENNKNFEQPSAKLVTPPEVNEAANMSMLDQSVSFMDNSILNASRFDNSILAPSNISFSNGLKIKGPPKPSEVELNLPFKSPNSQTQSQSPSDVNNTEELLTNPDDEKLSQQFDIPSDIPTSDIWEFDLPSSQRSVIPEDHPLNKVSFSK</sequence>
<dbReference type="EMBL" id="KQ965007">
    <property type="protein sequence ID" value="KXN65040.1"/>
    <property type="molecule type" value="Genomic_DNA"/>
</dbReference>
<keyword evidence="6" id="KW-1185">Reference proteome</keyword>
<keyword evidence="2" id="KW-0539">Nucleus</keyword>
<dbReference type="AlphaFoldDB" id="A0A137NQT5"/>
<evidence type="ECO:0000313" key="5">
    <source>
        <dbReference type="EMBL" id="KXN65040.1"/>
    </source>
</evidence>
<dbReference type="Pfam" id="PF11719">
    <property type="entry name" value="Drc1-Sld2"/>
    <property type="match status" value="1"/>
</dbReference>